<accession>A0A2S6H785</accession>
<dbReference type="PANTHER" id="PTHR47685">
    <property type="entry name" value="MAGNESIUM TRANSPORT PROTEIN CORA"/>
    <property type="match status" value="1"/>
</dbReference>
<keyword evidence="4 13" id="KW-0813">Transport</keyword>
<sequence>MLRLFNFDNGRLKEQTPPEDQFKQAVAKAAWIDAHDPSDSERAQLQAFLRTTLPESDDVEEIESSARYFTDHTGVHVRSLFLAQSEGRHSTATVAFILQSERLITLREGALADFRLLRMRARRGQVAAHSPQELLVLMFEQKVENLADALEDIHRKLEEVSYLVLEEIDSDLENAIDQLAKLEDSNGKIRLCLMDTQRSISFLQRHLRNHPELQETAREIMRDVDTLMSHTTFLFDKINFLMDSTQGFINITQNKIIKIFSIAAVVFLPPTLVASIYGMNFQHMPELNLQLGYPGALCLMVLSGLAPYWFFKRKGWL</sequence>
<keyword evidence="5 13" id="KW-1003">Cell membrane</keyword>
<dbReference type="InterPro" id="IPR002523">
    <property type="entry name" value="MgTranspt_CorA/ZnTranspt_ZntB"/>
</dbReference>
<feature type="coiled-coil region" evidence="14">
    <location>
        <begin position="140"/>
        <end position="185"/>
    </location>
</feature>
<evidence type="ECO:0000256" key="11">
    <source>
        <dbReference type="ARBA" id="ARBA00023136"/>
    </source>
</evidence>
<feature type="transmembrane region" description="Helical" evidence="13">
    <location>
        <begin position="259"/>
        <end position="279"/>
    </location>
</feature>
<evidence type="ECO:0000256" key="9">
    <source>
        <dbReference type="ARBA" id="ARBA00022989"/>
    </source>
</evidence>
<dbReference type="AlphaFoldDB" id="A0A2S6H785"/>
<dbReference type="RefSeq" id="WP_104422601.1">
    <property type="nucleotide sequence ID" value="NZ_PTIY01000002.1"/>
</dbReference>
<dbReference type="OrthoDB" id="9803416at2"/>
<comment type="similarity">
    <text evidence="2 13">Belongs to the CorA metal ion transporter (MIT) (TC 1.A.35) family.</text>
</comment>
<keyword evidence="14" id="KW-0175">Coiled coil</keyword>
<dbReference type="InterPro" id="IPR050829">
    <property type="entry name" value="CorA_MIT"/>
</dbReference>
<keyword evidence="9 13" id="KW-1133">Transmembrane helix</keyword>
<protein>
    <recommendedName>
        <fullName evidence="3 13">Magnesium transport protein CorA</fullName>
    </recommendedName>
</protein>
<evidence type="ECO:0000256" key="5">
    <source>
        <dbReference type="ARBA" id="ARBA00022475"/>
    </source>
</evidence>
<evidence type="ECO:0000313" key="15">
    <source>
        <dbReference type="EMBL" id="PPK73352.1"/>
    </source>
</evidence>
<dbReference type="PANTHER" id="PTHR47685:SF1">
    <property type="entry name" value="MAGNESIUM TRANSPORT PROTEIN CORA"/>
    <property type="match status" value="1"/>
</dbReference>
<name>A0A2S6H785_9GAMM</name>
<evidence type="ECO:0000256" key="14">
    <source>
        <dbReference type="SAM" id="Coils"/>
    </source>
</evidence>
<comment type="subcellular location">
    <subcellularLocation>
        <location evidence="1">Cell inner membrane</location>
        <topology evidence="1">Multi-pass membrane protein</topology>
    </subcellularLocation>
    <subcellularLocation>
        <location evidence="13">Membrane</location>
        <topology evidence="13">Multi-pass membrane protein</topology>
    </subcellularLocation>
</comment>
<comment type="catalytic activity">
    <reaction evidence="12">
        <text>Mg(2+)(in) = Mg(2+)(out)</text>
        <dbReference type="Rhea" id="RHEA:29827"/>
        <dbReference type="ChEBI" id="CHEBI:18420"/>
    </reaction>
</comment>
<evidence type="ECO:0000256" key="10">
    <source>
        <dbReference type="ARBA" id="ARBA00023065"/>
    </source>
</evidence>
<dbReference type="InterPro" id="IPR004488">
    <property type="entry name" value="Mg/Co-transport_prot_CorA"/>
</dbReference>
<evidence type="ECO:0000313" key="16">
    <source>
        <dbReference type="Proteomes" id="UP000238071"/>
    </source>
</evidence>
<dbReference type="FunFam" id="1.20.58.340:FF:000001">
    <property type="entry name" value="Magnesium transport protein CorA"/>
    <property type="match status" value="1"/>
</dbReference>
<dbReference type="InterPro" id="IPR045861">
    <property type="entry name" value="CorA_cytoplasmic_dom"/>
</dbReference>
<feature type="transmembrane region" description="Helical" evidence="13">
    <location>
        <begin position="291"/>
        <end position="311"/>
    </location>
</feature>
<keyword evidence="7 13" id="KW-0812">Transmembrane</keyword>
<dbReference type="GO" id="GO:0015087">
    <property type="term" value="F:cobalt ion transmembrane transporter activity"/>
    <property type="evidence" value="ECO:0007669"/>
    <property type="project" value="UniProtKB-UniRule"/>
</dbReference>
<evidence type="ECO:0000256" key="8">
    <source>
        <dbReference type="ARBA" id="ARBA00022842"/>
    </source>
</evidence>
<keyword evidence="8 13" id="KW-0460">Magnesium</keyword>
<comment type="function">
    <text evidence="13">Mediates influx of magnesium ions.</text>
</comment>
<keyword evidence="16" id="KW-1185">Reference proteome</keyword>
<dbReference type="GO" id="GO:0015099">
    <property type="term" value="F:nickel cation transmembrane transporter activity"/>
    <property type="evidence" value="ECO:0007669"/>
    <property type="project" value="TreeGrafter"/>
</dbReference>
<evidence type="ECO:0000256" key="6">
    <source>
        <dbReference type="ARBA" id="ARBA00022519"/>
    </source>
</evidence>
<evidence type="ECO:0000256" key="3">
    <source>
        <dbReference type="ARBA" id="ARBA00019439"/>
    </source>
</evidence>
<dbReference type="Gene3D" id="1.20.58.340">
    <property type="entry name" value="Magnesium transport protein CorA, transmembrane region"/>
    <property type="match status" value="1"/>
</dbReference>
<evidence type="ECO:0000256" key="7">
    <source>
        <dbReference type="ARBA" id="ARBA00022692"/>
    </source>
</evidence>
<evidence type="ECO:0000256" key="1">
    <source>
        <dbReference type="ARBA" id="ARBA00004429"/>
    </source>
</evidence>
<dbReference type="NCBIfam" id="TIGR00383">
    <property type="entry name" value="corA"/>
    <property type="match status" value="1"/>
</dbReference>
<keyword evidence="6" id="KW-0997">Cell inner membrane</keyword>
<dbReference type="SUPFAM" id="SSF143865">
    <property type="entry name" value="CorA soluble domain-like"/>
    <property type="match status" value="1"/>
</dbReference>
<keyword evidence="11 13" id="KW-0472">Membrane</keyword>
<dbReference type="Pfam" id="PF01544">
    <property type="entry name" value="CorA"/>
    <property type="match status" value="1"/>
</dbReference>
<dbReference type="Proteomes" id="UP000238071">
    <property type="component" value="Unassembled WGS sequence"/>
</dbReference>
<gene>
    <name evidence="13" type="primary">corA</name>
    <name evidence="15" type="ORF">B0F88_102337</name>
</gene>
<dbReference type="InterPro" id="IPR045863">
    <property type="entry name" value="CorA_TM1_TM2"/>
</dbReference>
<comment type="caution">
    <text evidence="15">The sequence shown here is derived from an EMBL/GenBank/DDBJ whole genome shotgun (WGS) entry which is preliminary data.</text>
</comment>
<dbReference type="GO" id="GO:0015095">
    <property type="term" value="F:magnesium ion transmembrane transporter activity"/>
    <property type="evidence" value="ECO:0007669"/>
    <property type="project" value="UniProtKB-UniRule"/>
</dbReference>
<evidence type="ECO:0000256" key="12">
    <source>
        <dbReference type="ARBA" id="ARBA00034269"/>
    </source>
</evidence>
<organism evidence="15 16">
    <name type="scientific">Methylobacter tundripaludum</name>
    <dbReference type="NCBI Taxonomy" id="173365"/>
    <lineage>
        <taxon>Bacteria</taxon>
        <taxon>Pseudomonadati</taxon>
        <taxon>Pseudomonadota</taxon>
        <taxon>Gammaproteobacteria</taxon>
        <taxon>Methylococcales</taxon>
        <taxon>Methylococcaceae</taxon>
        <taxon>Methylobacter</taxon>
    </lineage>
</organism>
<evidence type="ECO:0000256" key="2">
    <source>
        <dbReference type="ARBA" id="ARBA00009765"/>
    </source>
</evidence>
<reference evidence="15 16" key="1">
    <citation type="submission" date="2018-02" db="EMBL/GenBank/DDBJ databases">
        <title>Subsurface microbial communities from deep shales in Ohio and West Virginia, USA.</title>
        <authorList>
            <person name="Wrighton K."/>
        </authorList>
    </citation>
    <scope>NUCLEOTIDE SEQUENCE [LARGE SCALE GENOMIC DNA]</scope>
    <source>
        <strain evidence="15 16">OWC-G53F</strain>
    </source>
</reference>
<evidence type="ECO:0000256" key="13">
    <source>
        <dbReference type="RuleBase" id="RU362010"/>
    </source>
</evidence>
<dbReference type="EMBL" id="PTIY01000002">
    <property type="protein sequence ID" value="PPK73352.1"/>
    <property type="molecule type" value="Genomic_DNA"/>
</dbReference>
<dbReference type="CDD" id="cd12835">
    <property type="entry name" value="EcCorA-like_1"/>
    <property type="match status" value="1"/>
</dbReference>
<dbReference type="SUPFAM" id="SSF144083">
    <property type="entry name" value="Magnesium transport protein CorA, transmembrane region"/>
    <property type="match status" value="1"/>
</dbReference>
<proteinExistence type="inferred from homology"/>
<dbReference type="GO" id="GO:0005886">
    <property type="term" value="C:plasma membrane"/>
    <property type="evidence" value="ECO:0007669"/>
    <property type="project" value="UniProtKB-SubCell"/>
</dbReference>
<keyword evidence="10 13" id="KW-0406">Ion transport</keyword>
<evidence type="ECO:0000256" key="4">
    <source>
        <dbReference type="ARBA" id="ARBA00022448"/>
    </source>
</evidence>